<name>A0A481Z1V9_9VIRU</name>
<dbReference type="EMBL" id="MK500437">
    <property type="protein sequence ID" value="QBK89702.1"/>
    <property type="molecule type" value="Genomic_DNA"/>
</dbReference>
<evidence type="ECO:0000313" key="1">
    <source>
        <dbReference type="EMBL" id="QBK89702.1"/>
    </source>
</evidence>
<reference evidence="1" key="1">
    <citation type="journal article" date="2019" name="MBio">
        <title>Virus Genomes from Deep Sea Sediments Expand the Ocean Megavirome and Support Independent Origins of Viral Gigantism.</title>
        <authorList>
            <person name="Backstrom D."/>
            <person name="Yutin N."/>
            <person name="Jorgensen S.L."/>
            <person name="Dharamshi J."/>
            <person name="Homa F."/>
            <person name="Zaremba-Niedwiedzka K."/>
            <person name="Spang A."/>
            <person name="Wolf Y.I."/>
            <person name="Koonin E.V."/>
            <person name="Ettema T.J."/>
        </authorList>
    </citation>
    <scope>NUCLEOTIDE SEQUENCE</scope>
</reference>
<sequence>MTQFIYNQKYEQSCSLITTINAALWYGTIKSFDLNSDKYKQYYYDISNGSLSPERIEPYLKIRSKRVWLTIDIITSHIAKKSVVK</sequence>
<protein>
    <submittedName>
        <fullName evidence="1">Uncharacterized protein</fullName>
    </submittedName>
</protein>
<gene>
    <name evidence="1" type="ORF">LCPAC001_02170</name>
</gene>
<proteinExistence type="predicted"/>
<accession>A0A481Z1V9</accession>
<organism evidence="1">
    <name type="scientific">Pithovirus LCPAC001</name>
    <dbReference type="NCBI Taxonomy" id="2506585"/>
    <lineage>
        <taxon>Viruses</taxon>
        <taxon>Pithoviruses</taxon>
    </lineage>
</organism>